<keyword evidence="3" id="KW-1185">Reference proteome</keyword>
<feature type="domain" description="O-acyltransferase WSD1 C-terminal" evidence="1">
    <location>
        <begin position="275"/>
        <end position="416"/>
    </location>
</feature>
<evidence type="ECO:0000259" key="1">
    <source>
        <dbReference type="Pfam" id="PF06974"/>
    </source>
</evidence>
<dbReference type="PANTHER" id="PTHR31650:SF1">
    <property type="entry name" value="WAX ESTER SYNTHASE_DIACYLGLYCEROL ACYLTRANSFERASE 4-RELATED"/>
    <property type="match status" value="1"/>
</dbReference>
<dbReference type="PANTHER" id="PTHR31650">
    <property type="entry name" value="O-ACYLTRANSFERASE (WSD1-LIKE) FAMILY PROTEIN"/>
    <property type="match status" value="1"/>
</dbReference>
<organism evidence="2 3">
    <name type="scientific">Orchesella dallaii</name>
    <dbReference type="NCBI Taxonomy" id="48710"/>
    <lineage>
        <taxon>Eukaryota</taxon>
        <taxon>Metazoa</taxon>
        <taxon>Ecdysozoa</taxon>
        <taxon>Arthropoda</taxon>
        <taxon>Hexapoda</taxon>
        <taxon>Collembola</taxon>
        <taxon>Entomobryomorpha</taxon>
        <taxon>Entomobryoidea</taxon>
        <taxon>Orchesellidae</taxon>
        <taxon>Orchesellinae</taxon>
        <taxon>Orchesella</taxon>
    </lineage>
</organism>
<evidence type="ECO:0000313" key="2">
    <source>
        <dbReference type="EMBL" id="CAL8084793.1"/>
    </source>
</evidence>
<name>A0ABP1Q0H5_9HEXA</name>
<gene>
    <name evidence="2" type="ORF">ODALV1_LOCUS5903</name>
</gene>
<comment type="caution">
    <text evidence="2">The sequence shown here is derived from an EMBL/GenBank/DDBJ whole genome shotgun (WGS) entry which is preliminary data.</text>
</comment>
<reference evidence="2 3" key="1">
    <citation type="submission" date="2024-08" db="EMBL/GenBank/DDBJ databases">
        <authorList>
            <person name="Cucini C."/>
            <person name="Frati F."/>
        </authorList>
    </citation>
    <scope>NUCLEOTIDE SEQUENCE [LARGE SCALE GENOMIC DNA]</scope>
</reference>
<evidence type="ECO:0000313" key="3">
    <source>
        <dbReference type="Proteomes" id="UP001642540"/>
    </source>
</evidence>
<accession>A0ABP1Q0H5</accession>
<dbReference type="Proteomes" id="UP001642540">
    <property type="component" value="Unassembled WGS sequence"/>
</dbReference>
<dbReference type="EMBL" id="CAXLJM020000019">
    <property type="protein sequence ID" value="CAL8084793.1"/>
    <property type="molecule type" value="Genomic_DNA"/>
</dbReference>
<protein>
    <recommendedName>
        <fullName evidence="1">O-acyltransferase WSD1 C-terminal domain-containing protein</fullName>
    </recommendedName>
</protein>
<dbReference type="Pfam" id="PF06974">
    <property type="entry name" value="WS_DGAT_C"/>
    <property type="match status" value="1"/>
</dbReference>
<dbReference type="InterPro" id="IPR045034">
    <property type="entry name" value="O-acyltransferase_WSD1-like"/>
</dbReference>
<sequence length="429" mass="48790">MVSSNIVDGKVTTEELEELIKSKWLKTKEQIYPELTQYLDSWMGFMFWKPDLRFNLKHHLKSHTIVGRNDQEVEENVCSFVQDLLNSPYHPKRSPWEVYVINNYKNELLSKECVNGELSLVVFRFHHSLGDGFSSLKAILVLFDKSFPEICLPSLKQLAITSWWKRLFFCITFPLRMLYDGLNLAYLAIMQSAPLQVPDLNQSKRMLCQRLPLIPIENIKNLKNRLGVTFTAVLLTGLATGLAKAMHHLDAETNQPTTPILTMLPLPGHPNKLRNHFTFAVLEVPTKLELESLQRLKMISSILKAARQNTVPLLITYLSRVIGSLPPVITKLFRRYLVTPVALTNFPGPGMDMEVEGKKLLFSDSVVGTQGVAGVCFTVFSLRNHIRIIAAVEEGVMDQSAAKQMLEYIAEEFDNLNELSVESEVQFKN</sequence>
<proteinExistence type="predicted"/>
<dbReference type="InterPro" id="IPR009721">
    <property type="entry name" value="O-acyltransferase_WSD1_C"/>
</dbReference>